<evidence type="ECO:0000256" key="12">
    <source>
        <dbReference type="HAMAP-Rule" id="MF_01398"/>
    </source>
</evidence>
<dbReference type="Pfam" id="PF00213">
    <property type="entry name" value="OSCP"/>
    <property type="match status" value="1"/>
</dbReference>
<keyword evidence="5 12" id="KW-0375">Hydrogen ion transport</keyword>
<keyword evidence="6 12" id="KW-1133">Transmembrane helix</keyword>
<dbReference type="InterPro" id="IPR050059">
    <property type="entry name" value="ATP_synthase_B_chain"/>
</dbReference>
<dbReference type="EMBL" id="CP041186">
    <property type="protein sequence ID" value="QDG50422.1"/>
    <property type="molecule type" value="Genomic_DNA"/>
</dbReference>
<keyword evidence="12" id="KW-1003">Cell membrane</keyword>
<dbReference type="CDD" id="cd06503">
    <property type="entry name" value="ATP-synt_Fo_b"/>
    <property type="match status" value="1"/>
</dbReference>
<dbReference type="PANTHER" id="PTHR33445">
    <property type="entry name" value="ATP SYNTHASE SUBUNIT B', CHLOROPLASTIC"/>
    <property type="match status" value="1"/>
</dbReference>
<evidence type="ECO:0000256" key="11">
    <source>
        <dbReference type="ARBA" id="ARBA00037847"/>
    </source>
</evidence>
<comment type="subcellular location">
    <subcellularLocation>
        <location evidence="12">Cell membrane</location>
        <topology evidence="12">Single-pass membrane protein</topology>
    </subcellularLocation>
    <subcellularLocation>
        <location evidence="11">Endomembrane system</location>
        <topology evidence="11">Single-pass membrane protein</topology>
    </subcellularLocation>
</comment>
<dbReference type="AlphaFoldDB" id="A0A4Y6PQ10"/>
<accession>A0A4Y6PQ10</accession>
<keyword evidence="7 12" id="KW-0406">Ion transport</keyword>
<dbReference type="NCBIfam" id="TIGR03321">
    <property type="entry name" value="alt_F1F0_F0_B"/>
    <property type="match status" value="1"/>
</dbReference>
<dbReference type="GO" id="GO:0045259">
    <property type="term" value="C:proton-transporting ATP synthase complex"/>
    <property type="evidence" value="ECO:0007669"/>
    <property type="project" value="UniProtKB-KW"/>
</dbReference>
<evidence type="ECO:0000256" key="13">
    <source>
        <dbReference type="SAM" id="Coils"/>
    </source>
</evidence>
<dbReference type="GO" id="GO:0012505">
    <property type="term" value="C:endomembrane system"/>
    <property type="evidence" value="ECO:0007669"/>
    <property type="project" value="UniProtKB-SubCell"/>
</dbReference>
<dbReference type="InterPro" id="IPR002146">
    <property type="entry name" value="ATP_synth_b/b'su_bac/chlpt"/>
</dbReference>
<comment type="function">
    <text evidence="12">Component of the F(0) channel, it forms part of the peripheral stalk, linking F(1) to F(0).</text>
</comment>
<evidence type="ECO:0000313" key="15">
    <source>
        <dbReference type="Proteomes" id="UP000315995"/>
    </source>
</evidence>
<keyword evidence="13" id="KW-0175">Coiled coil</keyword>
<gene>
    <name evidence="12" type="primary">atpF</name>
    <name evidence="14" type="ORF">FIV42_06645</name>
</gene>
<evidence type="ECO:0000256" key="6">
    <source>
        <dbReference type="ARBA" id="ARBA00022989"/>
    </source>
</evidence>
<dbReference type="InterPro" id="IPR000711">
    <property type="entry name" value="ATPase_OSCP/dsu"/>
</dbReference>
<evidence type="ECO:0000256" key="10">
    <source>
        <dbReference type="ARBA" id="ARBA00025198"/>
    </source>
</evidence>
<dbReference type="GO" id="GO:0005886">
    <property type="term" value="C:plasma membrane"/>
    <property type="evidence" value="ECO:0007669"/>
    <property type="project" value="UniProtKB-SubCell"/>
</dbReference>
<evidence type="ECO:0000256" key="4">
    <source>
        <dbReference type="ARBA" id="ARBA00022692"/>
    </source>
</evidence>
<evidence type="ECO:0000256" key="3">
    <source>
        <dbReference type="ARBA" id="ARBA00022547"/>
    </source>
</evidence>
<dbReference type="RefSeq" id="WP_141196915.1">
    <property type="nucleotide sequence ID" value="NZ_CP041186.1"/>
</dbReference>
<keyword evidence="2 12" id="KW-0813">Transport</keyword>
<dbReference type="OrthoDB" id="466272at2"/>
<comment type="similarity">
    <text evidence="1 12">Belongs to the ATPase B chain family.</text>
</comment>
<evidence type="ECO:0000256" key="7">
    <source>
        <dbReference type="ARBA" id="ARBA00023065"/>
    </source>
</evidence>
<protein>
    <recommendedName>
        <fullName evidence="12">ATP synthase subunit b</fullName>
    </recommendedName>
    <alternativeName>
        <fullName evidence="12">ATP synthase F(0) sector subunit b</fullName>
    </alternativeName>
    <alternativeName>
        <fullName evidence="12">ATPase subunit I</fullName>
    </alternativeName>
    <alternativeName>
        <fullName evidence="12">F-type ATPase subunit b</fullName>
        <shortName evidence="12">F-ATPase subunit b</shortName>
    </alternativeName>
</protein>
<dbReference type="PANTHER" id="PTHR33445:SF2">
    <property type="entry name" value="ATP SYNTHASE SUBUNIT B', CHLOROPLASTIC"/>
    <property type="match status" value="1"/>
</dbReference>
<evidence type="ECO:0000256" key="9">
    <source>
        <dbReference type="ARBA" id="ARBA00023310"/>
    </source>
</evidence>
<organism evidence="14 15">
    <name type="scientific">Persicimonas caeni</name>
    <dbReference type="NCBI Taxonomy" id="2292766"/>
    <lineage>
        <taxon>Bacteria</taxon>
        <taxon>Deltaproteobacteria</taxon>
        <taxon>Bradymonadales</taxon>
        <taxon>Bradymonadaceae</taxon>
        <taxon>Persicimonas</taxon>
    </lineage>
</organism>
<evidence type="ECO:0000256" key="1">
    <source>
        <dbReference type="ARBA" id="ARBA00005513"/>
    </source>
</evidence>
<evidence type="ECO:0000256" key="5">
    <source>
        <dbReference type="ARBA" id="ARBA00022781"/>
    </source>
</evidence>
<proteinExistence type="inferred from homology"/>
<evidence type="ECO:0000313" key="14">
    <source>
        <dbReference type="EMBL" id="QDG50422.1"/>
    </source>
</evidence>
<comment type="function">
    <text evidence="10 12">F(1)F(0) ATP synthase produces ATP from ADP in the presence of a proton or sodium gradient. F-type ATPases consist of two structural domains, F(1) containing the extramembraneous catalytic core and F(0) containing the membrane proton channel, linked together by a central stalk and a peripheral stalk. During catalysis, ATP synthesis in the catalytic domain of F(1) is coupled via a rotary mechanism of the central stalk subunits to proton translocation.</text>
</comment>
<dbReference type="InterPro" id="IPR017707">
    <property type="entry name" value="Alt_ATP_synth_F0_bsu"/>
</dbReference>
<evidence type="ECO:0000256" key="8">
    <source>
        <dbReference type="ARBA" id="ARBA00023136"/>
    </source>
</evidence>
<comment type="subunit">
    <text evidence="12">F-type ATPases have 2 components, F(1) - the catalytic core - and F(0) - the membrane proton channel. F(1) has five subunits: alpha(3), beta(3), gamma(1), delta(1), epsilon(1). F(0) has three main subunits: a(1), b(2) and c(10-14). The alpha and beta chains form an alternating ring which encloses part of the gamma chain. F(1) is attached to F(0) by a central stalk formed by the gamma and epsilon chains, while a peripheral stalk is formed by the delta and b chains.</text>
</comment>
<dbReference type="HAMAP" id="MF_01398">
    <property type="entry name" value="ATP_synth_b_bprime"/>
    <property type="match status" value="1"/>
</dbReference>
<dbReference type="GO" id="GO:0046961">
    <property type="term" value="F:proton-transporting ATPase activity, rotational mechanism"/>
    <property type="evidence" value="ECO:0007669"/>
    <property type="project" value="TreeGrafter"/>
</dbReference>
<keyword evidence="8 12" id="KW-0472">Membrane</keyword>
<sequence>MEIDWFTTAAQVVNFLVLVWLLKRFLYKPVIDAMDAREERIAGRLEQAEKREEEASEEAQHLEAERDSFARQQKERMDALERELAEERKRLLEEAREEVAAAKQEWLDALERDQEGLLREFRQRAETRLFGILRHVLADVADSDLEERTISVFLERFASLEEAERLALTPTGHDGAPKVHVRTAFELDDAQRAHLRDALKRSLTPDLEVDFGEDEALIAGIELRLDGRKFGWSLSDYLDGLEEELWTEVRELAPSGSHNDPGAHRRVS</sequence>
<keyword evidence="4 12" id="KW-0812">Transmembrane</keyword>
<name>A0A4Y6PQ10_PERCE</name>
<reference evidence="14 15" key="1">
    <citation type="submission" date="2019-06" db="EMBL/GenBank/DDBJ databases">
        <title>Persicimonas caeni gen. nov., sp. nov., a predatory bacterium isolated from solar saltern.</title>
        <authorList>
            <person name="Wang S."/>
        </authorList>
    </citation>
    <scope>NUCLEOTIDE SEQUENCE [LARGE SCALE GENOMIC DNA]</scope>
    <source>
        <strain evidence="14 15">YN101</strain>
    </source>
</reference>
<feature type="coiled-coil region" evidence="13">
    <location>
        <begin position="31"/>
        <end position="112"/>
    </location>
</feature>
<accession>A0A5B8Y5J6</accession>
<evidence type="ECO:0000256" key="2">
    <source>
        <dbReference type="ARBA" id="ARBA00022448"/>
    </source>
</evidence>
<feature type="transmembrane region" description="Helical" evidence="12">
    <location>
        <begin position="6"/>
        <end position="22"/>
    </location>
</feature>
<keyword evidence="9 12" id="KW-0066">ATP synthesis</keyword>
<dbReference type="GO" id="GO:0046933">
    <property type="term" value="F:proton-transporting ATP synthase activity, rotational mechanism"/>
    <property type="evidence" value="ECO:0007669"/>
    <property type="project" value="UniProtKB-UniRule"/>
</dbReference>
<dbReference type="Proteomes" id="UP000315995">
    <property type="component" value="Chromosome"/>
</dbReference>
<keyword evidence="3 12" id="KW-0138">CF(0)</keyword>
<dbReference type="Pfam" id="PF00430">
    <property type="entry name" value="ATP-synt_B"/>
    <property type="match status" value="1"/>
</dbReference>
<keyword evidence="15" id="KW-1185">Reference proteome</keyword>